<feature type="compositionally biased region" description="Low complexity" evidence="8">
    <location>
        <begin position="81"/>
        <end position="94"/>
    </location>
</feature>
<keyword evidence="4 9" id="KW-1133">Transmembrane helix</keyword>
<dbReference type="Gene3D" id="1.20.5.340">
    <property type="match status" value="1"/>
</dbReference>
<accession>A0A9D4TNA6</accession>
<evidence type="ECO:0000256" key="6">
    <source>
        <dbReference type="ARBA" id="ARBA00023128"/>
    </source>
</evidence>
<name>A0A9D4TNA6_CHLVU</name>
<keyword evidence="3 9" id="KW-0812">Transmembrane</keyword>
<evidence type="ECO:0000256" key="5">
    <source>
        <dbReference type="ARBA" id="ARBA00023054"/>
    </source>
</evidence>
<keyword evidence="7 9" id="KW-0472">Membrane</keyword>
<evidence type="ECO:0000256" key="8">
    <source>
        <dbReference type="SAM" id="MobiDB-lite"/>
    </source>
</evidence>
<dbReference type="GO" id="GO:0016020">
    <property type="term" value="C:membrane"/>
    <property type="evidence" value="ECO:0007669"/>
    <property type="project" value="UniProtKB-SubCell"/>
</dbReference>
<evidence type="ECO:0000256" key="9">
    <source>
        <dbReference type="SAM" id="Phobius"/>
    </source>
</evidence>
<keyword evidence="6" id="KW-0496">Mitochondrion</keyword>
<comment type="subcellular location">
    <subcellularLocation>
        <location evidence="2">Membrane</location>
    </subcellularLocation>
    <subcellularLocation>
        <location evidence="1">Mitochondrion</location>
    </subcellularLocation>
</comment>
<dbReference type="Pfam" id="PF07798">
    <property type="entry name" value="CCDC90-like"/>
    <property type="match status" value="1"/>
</dbReference>
<dbReference type="EMBL" id="SIDB01000008">
    <property type="protein sequence ID" value="KAI3429890.1"/>
    <property type="molecule type" value="Genomic_DNA"/>
</dbReference>
<evidence type="ECO:0000313" key="11">
    <source>
        <dbReference type="Proteomes" id="UP001055712"/>
    </source>
</evidence>
<gene>
    <name evidence="10" type="ORF">D9Q98_010201</name>
</gene>
<feature type="region of interest" description="Disordered" evidence="8">
    <location>
        <begin position="81"/>
        <end position="100"/>
    </location>
</feature>
<dbReference type="PANTHER" id="PTHR14360:SF1">
    <property type="entry name" value="PROTEIN FMP32, MITOCHONDRIAL"/>
    <property type="match status" value="1"/>
</dbReference>
<reference evidence="10" key="1">
    <citation type="journal article" date="2019" name="Plant J.">
        <title>Chlorella vulgaris genome assembly and annotation reveals the molecular basis for metabolic acclimation to high light conditions.</title>
        <authorList>
            <person name="Cecchin M."/>
            <person name="Marcolungo L."/>
            <person name="Rossato M."/>
            <person name="Girolomoni L."/>
            <person name="Cosentino E."/>
            <person name="Cuine S."/>
            <person name="Li-Beisson Y."/>
            <person name="Delledonne M."/>
            <person name="Ballottari M."/>
        </authorList>
    </citation>
    <scope>NUCLEOTIDE SEQUENCE</scope>
    <source>
        <strain evidence="10">211/11P</strain>
    </source>
</reference>
<sequence length="286" mass="30855">MRAVAQLWACNGGAVAAAAASQPPLLGWLPAAWPAAHFLAAQSAAAAAAGPHGAVRPYMAAAAADARTQAAPLGLPPAAAAATAANSRRQQTGAPAPPGQQCLLDRNLLVDTLDMMKRLEGIGLAREQAEGLTHYLTSVMCTNREKLEELFVAKVTLEKSILEQDALHAGFRSEVLKSQELQVATFTRDTERLQINLEKIRSEIRYEVDKLTASQRLDLNLEKGRMRDELQMVRDKSNELEIKMDKEVNSLKAAMEQSKNDTVKYVLGLMLALLTAGLGAARLVLH</sequence>
<protein>
    <recommendedName>
        <fullName evidence="12">Mitochondrial calcium uniporter regulator 1</fullName>
    </recommendedName>
</protein>
<evidence type="ECO:0000256" key="2">
    <source>
        <dbReference type="ARBA" id="ARBA00004370"/>
    </source>
</evidence>
<keyword evidence="5" id="KW-0175">Coiled coil</keyword>
<dbReference type="PANTHER" id="PTHR14360">
    <property type="entry name" value="PROTEIN FMP32, MITOCHONDRIAL"/>
    <property type="match status" value="1"/>
</dbReference>
<keyword evidence="11" id="KW-1185">Reference proteome</keyword>
<proteinExistence type="predicted"/>
<organism evidence="10 11">
    <name type="scientific">Chlorella vulgaris</name>
    <name type="common">Green alga</name>
    <dbReference type="NCBI Taxonomy" id="3077"/>
    <lineage>
        <taxon>Eukaryota</taxon>
        <taxon>Viridiplantae</taxon>
        <taxon>Chlorophyta</taxon>
        <taxon>core chlorophytes</taxon>
        <taxon>Trebouxiophyceae</taxon>
        <taxon>Chlorellales</taxon>
        <taxon>Chlorellaceae</taxon>
        <taxon>Chlorella clade</taxon>
        <taxon>Chlorella</taxon>
    </lineage>
</organism>
<evidence type="ECO:0000256" key="7">
    <source>
        <dbReference type="ARBA" id="ARBA00023136"/>
    </source>
</evidence>
<dbReference type="OrthoDB" id="889336at2759"/>
<dbReference type="GO" id="GO:0005739">
    <property type="term" value="C:mitochondrion"/>
    <property type="evidence" value="ECO:0007669"/>
    <property type="project" value="UniProtKB-SubCell"/>
</dbReference>
<dbReference type="InterPro" id="IPR024461">
    <property type="entry name" value="CCDC90-like"/>
</dbReference>
<evidence type="ECO:0000256" key="4">
    <source>
        <dbReference type="ARBA" id="ARBA00022989"/>
    </source>
</evidence>
<evidence type="ECO:0000256" key="3">
    <source>
        <dbReference type="ARBA" id="ARBA00022692"/>
    </source>
</evidence>
<dbReference type="Proteomes" id="UP001055712">
    <property type="component" value="Unassembled WGS sequence"/>
</dbReference>
<dbReference type="AlphaFoldDB" id="A0A9D4TNA6"/>
<feature type="transmembrane region" description="Helical" evidence="9">
    <location>
        <begin position="265"/>
        <end position="285"/>
    </location>
</feature>
<evidence type="ECO:0008006" key="12">
    <source>
        <dbReference type="Google" id="ProtNLM"/>
    </source>
</evidence>
<reference evidence="10" key="2">
    <citation type="submission" date="2020-11" db="EMBL/GenBank/DDBJ databases">
        <authorList>
            <person name="Cecchin M."/>
            <person name="Marcolungo L."/>
            <person name="Rossato M."/>
            <person name="Girolomoni L."/>
            <person name="Cosentino E."/>
            <person name="Cuine S."/>
            <person name="Li-Beisson Y."/>
            <person name="Delledonne M."/>
            <person name="Ballottari M."/>
        </authorList>
    </citation>
    <scope>NUCLEOTIDE SEQUENCE</scope>
    <source>
        <strain evidence="10">211/11P</strain>
        <tissue evidence="10">Whole cell</tissue>
    </source>
</reference>
<evidence type="ECO:0000256" key="1">
    <source>
        <dbReference type="ARBA" id="ARBA00004173"/>
    </source>
</evidence>
<evidence type="ECO:0000313" key="10">
    <source>
        <dbReference type="EMBL" id="KAI3429890.1"/>
    </source>
</evidence>
<comment type="caution">
    <text evidence="10">The sequence shown here is derived from an EMBL/GenBank/DDBJ whole genome shotgun (WGS) entry which is preliminary data.</text>
</comment>